<keyword evidence="2" id="KW-0812">Transmembrane</keyword>
<organism evidence="4 5">
    <name type="scientific">Longispora fulva</name>
    <dbReference type="NCBI Taxonomy" id="619741"/>
    <lineage>
        <taxon>Bacteria</taxon>
        <taxon>Bacillati</taxon>
        <taxon>Actinomycetota</taxon>
        <taxon>Actinomycetes</taxon>
        <taxon>Micromonosporales</taxon>
        <taxon>Micromonosporaceae</taxon>
        <taxon>Longispora</taxon>
    </lineage>
</organism>
<name>A0A8J7H4W9_9ACTN</name>
<sequence length="530" mass="55911">MPVLVMVVAYLAAFILYLWGCVTVLVWIAVPACYLFGVGGPLLGAGLAVTLTGRVLAGHEDRPGSPVLVGPADTGDRGWPTYCAIQVYRDLQAADRWTVRVVYRLWTWSYERTFARYGVRTLWAWPLLLPVLVLLLAVTLGAAAGTLLTALAAALLTLLALALGLVTAGTLRAADRLWQRVFHAAASCPRPGCYHVTRLPAYRCPGCDRLHRDLRPGRLGVLWRHCACGTTLPTTVLRATRRLEPVCQRCDSPLHGDAALATDVRIPVFGAPRAGKTRFIMAGIVGLSARPGSRFAPADPESDRAYAEYEATIGGGASTAQTGKALPAAVTLRVAGGRRTALLHVFDAAGERFTERAQNEELAYLDHARGLVFVLDPFAIPEVRARLRGTAAAGGSASGGGGASGGSASGGPAGSASHDPDESYHVTVRRLRDYGVDLRRQRLAFVLSKADLLLAGPAGAGLPVAGSDAIRSWLLDAGLDNLLLAASRDFADVRYFLVSSMAADPDGEVAASAPLDWLLAAEPVPTGGAT</sequence>
<keyword evidence="2" id="KW-1133">Transmembrane helix</keyword>
<keyword evidence="2" id="KW-0472">Membrane</keyword>
<dbReference type="InterPro" id="IPR045528">
    <property type="entry name" value="DO-GTPase2"/>
</dbReference>
<feature type="transmembrane region" description="Helical" evidence="2">
    <location>
        <begin position="7"/>
        <end position="28"/>
    </location>
</feature>
<feature type="transmembrane region" description="Helical" evidence="2">
    <location>
        <begin position="150"/>
        <end position="171"/>
    </location>
</feature>
<dbReference type="Proteomes" id="UP000622552">
    <property type="component" value="Unassembled WGS sequence"/>
</dbReference>
<evidence type="ECO:0000313" key="4">
    <source>
        <dbReference type="EMBL" id="MBG6141643.1"/>
    </source>
</evidence>
<dbReference type="RefSeq" id="WP_197008032.1">
    <property type="nucleotide sequence ID" value="NZ_BONS01000013.1"/>
</dbReference>
<evidence type="ECO:0000259" key="3">
    <source>
        <dbReference type="Pfam" id="PF19993"/>
    </source>
</evidence>
<accession>A0A8J7H4W9</accession>
<proteinExistence type="predicted"/>
<keyword evidence="5" id="KW-1185">Reference proteome</keyword>
<reference evidence="4" key="1">
    <citation type="submission" date="2020-11" db="EMBL/GenBank/DDBJ databases">
        <title>Sequencing the genomes of 1000 actinobacteria strains.</title>
        <authorList>
            <person name="Klenk H.-P."/>
        </authorList>
    </citation>
    <scope>NUCLEOTIDE SEQUENCE</scope>
    <source>
        <strain evidence="4">DSM 45356</strain>
    </source>
</reference>
<feature type="compositionally biased region" description="Gly residues" evidence="1">
    <location>
        <begin position="396"/>
        <end position="413"/>
    </location>
</feature>
<evidence type="ECO:0000256" key="2">
    <source>
        <dbReference type="SAM" id="Phobius"/>
    </source>
</evidence>
<feature type="domain" description="Double-GTPase 2" evidence="3">
    <location>
        <begin position="266"/>
        <end position="499"/>
    </location>
</feature>
<dbReference type="AlphaFoldDB" id="A0A8J7H4W9"/>
<dbReference type="Pfam" id="PF19993">
    <property type="entry name" value="DO-GTPase2"/>
    <property type="match status" value="1"/>
</dbReference>
<feature type="transmembrane region" description="Helical" evidence="2">
    <location>
        <begin position="122"/>
        <end position="144"/>
    </location>
</feature>
<gene>
    <name evidence="4" type="ORF">IW245_007837</name>
</gene>
<evidence type="ECO:0000313" key="5">
    <source>
        <dbReference type="Proteomes" id="UP000622552"/>
    </source>
</evidence>
<feature type="transmembrane region" description="Helical" evidence="2">
    <location>
        <begin position="34"/>
        <end position="57"/>
    </location>
</feature>
<dbReference type="EMBL" id="JADOUF010000001">
    <property type="protein sequence ID" value="MBG6141643.1"/>
    <property type="molecule type" value="Genomic_DNA"/>
</dbReference>
<feature type="region of interest" description="Disordered" evidence="1">
    <location>
        <begin position="394"/>
        <end position="422"/>
    </location>
</feature>
<comment type="caution">
    <text evidence="4">The sequence shown here is derived from an EMBL/GenBank/DDBJ whole genome shotgun (WGS) entry which is preliminary data.</text>
</comment>
<evidence type="ECO:0000256" key="1">
    <source>
        <dbReference type="SAM" id="MobiDB-lite"/>
    </source>
</evidence>
<protein>
    <recommendedName>
        <fullName evidence="3">Double-GTPase 2 domain-containing protein</fullName>
    </recommendedName>
</protein>